<dbReference type="AlphaFoldDB" id="A0A397VBZ6"/>
<protein>
    <submittedName>
        <fullName evidence="1">Uncharacterized protein</fullName>
    </submittedName>
</protein>
<accession>A0A397VBZ6</accession>
<name>A0A397VBZ6_9GLOM</name>
<comment type="caution">
    <text evidence="1">The sequence shown here is derived from an EMBL/GenBank/DDBJ whole genome shotgun (WGS) entry which is preliminary data.</text>
</comment>
<evidence type="ECO:0000313" key="1">
    <source>
        <dbReference type="EMBL" id="RIB19238.1"/>
    </source>
</evidence>
<dbReference type="OrthoDB" id="2221171at2759"/>
<gene>
    <name evidence="1" type="ORF">C2G38_2182439</name>
</gene>
<evidence type="ECO:0000313" key="2">
    <source>
        <dbReference type="Proteomes" id="UP000266673"/>
    </source>
</evidence>
<organism evidence="1 2">
    <name type="scientific">Gigaspora rosea</name>
    <dbReference type="NCBI Taxonomy" id="44941"/>
    <lineage>
        <taxon>Eukaryota</taxon>
        <taxon>Fungi</taxon>
        <taxon>Fungi incertae sedis</taxon>
        <taxon>Mucoromycota</taxon>
        <taxon>Glomeromycotina</taxon>
        <taxon>Glomeromycetes</taxon>
        <taxon>Diversisporales</taxon>
        <taxon>Gigasporaceae</taxon>
        <taxon>Gigaspora</taxon>
    </lineage>
</organism>
<dbReference type="Proteomes" id="UP000266673">
    <property type="component" value="Unassembled WGS sequence"/>
</dbReference>
<sequence>MSGRQFYLYAGPNLNIDPNAKQALTLILTKISKNHVGTCFSHPKKGSLFSDTYGNSGNTNVTGITDVDQRPNNIESQKESFCTPEATTKHIELVTIGSLEQSERQNNYNSNWKNFETQMVLLNSLKATRKDLNISDCNEIRCIFRAMQELDNMPRDRQPVMGNLGCVKFTKSFRRSKFYIITRIENLDDLAIVTISPYTLAKEEMLGNWIKESLKEVNIDINVYKLHSTRSTPVTITLEKGVNVKLIIKSAVWATFKRHYFKPKETIPSLVVKALLSGQDK</sequence>
<dbReference type="EMBL" id="QKWP01000487">
    <property type="protein sequence ID" value="RIB19238.1"/>
    <property type="molecule type" value="Genomic_DNA"/>
</dbReference>
<keyword evidence="2" id="KW-1185">Reference proteome</keyword>
<reference evidence="1 2" key="1">
    <citation type="submission" date="2018-06" db="EMBL/GenBank/DDBJ databases">
        <title>Comparative genomics reveals the genomic features of Rhizophagus irregularis, R. cerebriforme, R. diaphanum and Gigaspora rosea, and their symbiotic lifestyle signature.</title>
        <authorList>
            <person name="Morin E."/>
            <person name="San Clemente H."/>
            <person name="Chen E.C.H."/>
            <person name="De La Providencia I."/>
            <person name="Hainaut M."/>
            <person name="Kuo A."/>
            <person name="Kohler A."/>
            <person name="Murat C."/>
            <person name="Tang N."/>
            <person name="Roy S."/>
            <person name="Loubradou J."/>
            <person name="Henrissat B."/>
            <person name="Grigoriev I.V."/>
            <person name="Corradi N."/>
            <person name="Roux C."/>
            <person name="Martin F.M."/>
        </authorList>
    </citation>
    <scope>NUCLEOTIDE SEQUENCE [LARGE SCALE GENOMIC DNA]</scope>
    <source>
        <strain evidence="1 2">DAOM 194757</strain>
    </source>
</reference>
<proteinExistence type="predicted"/>